<protein>
    <submittedName>
        <fullName evidence="1">Uncharacterized protein</fullName>
    </submittedName>
</protein>
<dbReference type="EMBL" id="LSRX01001632">
    <property type="protein sequence ID" value="OLP78285.1"/>
    <property type="molecule type" value="Genomic_DNA"/>
</dbReference>
<comment type="caution">
    <text evidence="1">The sequence shown here is derived from an EMBL/GenBank/DDBJ whole genome shotgun (WGS) entry which is preliminary data.</text>
</comment>
<organism evidence="1 2">
    <name type="scientific">Symbiodinium microadriaticum</name>
    <name type="common">Dinoflagellate</name>
    <name type="synonym">Zooxanthella microadriatica</name>
    <dbReference type="NCBI Taxonomy" id="2951"/>
    <lineage>
        <taxon>Eukaryota</taxon>
        <taxon>Sar</taxon>
        <taxon>Alveolata</taxon>
        <taxon>Dinophyceae</taxon>
        <taxon>Suessiales</taxon>
        <taxon>Symbiodiniaceae</taxon>
        <taxon>Symbiodinium</taxon>
    </lineage>
</organism>
<dbReference type="Proteomes" id="UP000186817">
    <property type="component" value="Unassembled WGS sequence"/>
</dbReference>
<proteinExistence type="predicted"/>
<name>A0A1Q9C5W0_SYMMI</name>
<accession>A0A1Q9C5W0</accession>
<evidence type="ECO:0000313" key="1">
    <source>
        <dbReference type="EMBL" id="OLP78285.1"/>
    </source>
</evidence>
<sequence length="104" mass="11843">MDKSLDQPEETRELCKEAGIVVQDVADGTTPTATSATDAGNAMHNNKASLMKLLYSILSQKKPKPVPAHPRFLFMLWLGCVRLRRYEYDCWRSRAFTLFVQCFS</sequence>
<dbReference type="OrthoDB" id="407301at2759"/>
<keyword evidence="2" id="KW-1185">Reference proteome</keyword>
<gene>
    <name evidence="1" type="ORF">AK812_SmicGene41556</name>
</gene>
<dbReference type="AlphaFoldDB" id="A0A1Q9C5W0"/>
<evidence type="ECO:0000313" key="2">
    <source>
        <dbReference type="Proteomes" id="UP000186817"/>
    </source>
</evidence>
<reference evidence="1 2" key="1">
    <citation type="submission" date="2016-02" db="EMBL/GenBank/DDBJ databases">
        <title>Genome analysis of coral dinoflagellate symbionts highlights evolutionary adaptations to a symbiotic lifestyle.</title>
        <authorList>
            <person name="Aranda M."/>
            <person name="Li Y."/>
            <person name="Liew Y.J."/>
            <person name="Baumgarten S."/>
            <person name="Simakov O."/>
            <person name="Wilson M."/>
            <person name="Piel J."/>
            <person name="Ashoor H."/>
            <person name="Bougouffa S."/>
            <person name="Bajic V.B."/>
            <person name="Ryu T."/>
            <person name="Ravasi T."/>
            <person name="Bayer T."/>
            <person name="Micklem G."/>
            <person name="Kim H."/>
            <person name="Bhak J."/>
            <person name="Lajeunesse T.C."/>
            <person name="Voolstra C.R."/>
        </authorList>
    </citation>
    <scope>NUCLEOTIDE SEQUENCE [LARGE SCALE GENOMIC DNA]</scope>
    <source>
        <strain evidence="1 2">CCMP2467</strain>
    </source>
</reference>